<feature type="region of interest" description="Disordered" evidence="2">
    <location>
        <begin position="242"/>
        <end position="271"/>
    </location>
</feature>
<feature type="compositionally biased region" description="Low complexity" evidence="2">
    <location>
        <begin position="189"/>
        <end position="200"/>
    </location>
</feature>
<dbReference type="PANTHER" id="PTHR14362">
    <property type="entry name" value="COILED-COIL DOMAIN-CONTAINING PROTEIN 81"/>
    <property type="match status" value="1"/>
</dbReference>
<dbReference type="InterPro" id="IPR040673">
    <property type="entry name" value="CCDC81_HU_dom_2"/>
</dbReference>
<dbReference type="PANTHER" id="PTHR14362:SF2">
    <property type="entry name" value="COILED-COIL DOMAIN-CONTAINING PROTEIN 81"/>
    <property type="match status" value="1"/>
</dbReference>
<reference evidence="5 6" key="1">
    <citation type="journal article" date="2023" name="BMC Biol.">
        <title>The compact genome of the sponge Oopsacas minuta (Hexactinellida) is lacking key metazoan core genes.</title>
        <authorList>
            <person name="Santini S."/>
            <person name="Schenkelaars Q."/>
            <person name="Jourda C."/>
            <person name="Duchesne M."/>
            <person name="Belahbib H."/>
            <person name="Rocher C."/>
            <person name="Selva M."/>
            <person name="Riesgo A."/>
            <person name="Vervoort M."/>
            <person name="Leys S.P."/>
            <person name="Kodjabachian L."/>
            <person name="Le Bivic A."/>
            <person name="Borchiellini C."/>
            <person name="Claverie J.M."/>
            <person name="Renard E."/>
        </authorList>
    </citation>
    <scope>NUCLEOTIDE SEQUENCE [LARGE SCALE GENOMIC DNA]</scope>
    <source>
        <strain evidence="5">SPO-2</strain>
    </source>
</reference>
<evidence type="ECO:0000256" key="2">
    <source>
        <dbReference type="SAM" id="MobiDB-lite"/>
    </source>
</evidence>
<feature type="compositionally biased region" description="Low complexity" evidence="2">
    <location>
        <begin position="214"/>
        <end position="226"/>
    </location>
</feature>
<evidence type="ECO:0000313" key="6">
    <source>
        <dbReference type="Proteomes" id="UP001165289"/>
    </source>
</evidence>
<keyword evidence="6" id="KW-1185">Reference proteome</keyword>
<dbReference type="Pfam" id="PF14908">
    <property type="entry name" value="HU-CCDC81_euk_1"/>
    <property type="match status" value="1"/>
</dbReference>
<dbReference type="InterPro" id="IPR026295">
    <property type="entry name" value="CCD81"/>
</dbReference>
<dbReference type="GO" id="GO:0005815">
    <property type="term" value="C:microtubule organizing center"/>
    <property type="evidence" value="ECO:0007669"/>
    <property type="project" value="TreeGrafter"/>
</dbReference>
<dbReference type="InterPro" id="IPR028034">
    <property type="entry name" value="HU-CCDC81"/>
</dbReference>
<evidence type="ECO:0000259" key="3">
    <source>
        <dbReference type="Pfam" id="PF14908"/>
    </source>
</evidence>
<accession>A0AAV7JXY1</accession>
<dbReference type="AlphaFoldDB" id="A0AAV7JXY1"/>
<feature type="domain" description="CCDC81 HU" evidence="4">
    <location>
        <begin position="103"/>
        <end position="169"/>
    </location>
</feature>
<comment type="caution">
    <text evidence="5">The sequence shown here is derived from an EMBL/GenBank/DDBJ whole genome shotgun (WGS) entry which is preliminary data.</text>
</comment>
<feature type="region of interest" description="Disordered" evidence="2">
    <location>
        <begin position="184"/>
        <end position="229"/>
    </location>
</feature>
<proteinExistence type="predicted"/>
<gene>
    <name evidence="5" type="ORF">LOD99_4227</name>
</gene>
<dbReference type="Proteomes" id="UP001165289">
    <property type="component" value="Unassembled WGS sequence"/>
</dbReference>
<evidence type="ECO:0000259" key="4">
    <source>
        <dbReference type="Pfam" id="PF18289"/>
    </source>
</evidence>
<organism evidence="5 6">
    <name type="scientific">Oopsacas minuta</name>
    <dbReference type="NCBI Taxonomy" id="111878"/>
    <lineage>
        <taxon>Eukaryota</taxon>
        <taxon>Metazoa</taxon>
        <taxon>Porifera</taxon>
        <taxon>Hexactinellida</taxon>
        <taxon>Hexasterophora</taxon>
        <taxon>Lyssacinosida</taxon>
        <taxon>Leucopsacidae</taxon>
        <taxon>Oopsacas</taxon>
    </lineage>
</organism>
<evidence type="ECO:0000313" key="5">
    <source>
        <dbReference type="EMBL" id="KAI6652841.1"/>
    </source>
</evidence>
<sequence>MTTVATLDTLVSEANTQTFYSLNKLNFTDISSIWDAMCLYIHDQMIQKKGVAIPGLGTFCFSMKQIFLGQKESVELSRPMFLLSNTVGPQGQKPHVSGQMSVIDLNFSSISQLAGRTRDQVMGCIKELLVLLKRFIDKGQGFLLIFNSICSIYFRNKRVKVKFFQDFLDVLGIPDNYTSRLYSPLSRGSSSFPLSDSTSSNRGETPSLPNISHTTSKPPQTPTKPTFAVTNTVKSPSKLYITTTVNSPPSRHLSTDHRSRTKSAPTAPLVKNNQGEMCPCCEMRSARNATTPSPIDWKKKVQADENEQLKFQVEQDAAVIARDLMALAKRRKENKDVSALNWSAAEELKNSRKVRSHSTEPSYLFHSRSTTPSRYVKQHEYWTDLAHQVKDKQVEMERALLLKKETEKSDQERLSQAMVREIQLYQKQRIENARIYHDTLDYQMTSQRTKELEVKEPILKGEGVDLIELEMNRRQEKRGQAKKLYKEQLNIAEQKKQIQTETARLELKKEALKLQAIKKQLVVDREKSYREQQHKFTQLAKSWDQSIAEKKLQTDLEESELKKDYISILDQSSGYGRCKQCQRDGTNRGTSNVLHDTRYIAGSRHMT</sequence>
<name>A0AAV7JXY1_9METZ</name>
<protein>
    <submittedName>
        <fullName evidence="5">Coiled-coil domain-containing protein 81</fullName>
    </submittedName>
</protein>
<dbReference type="Pfam" id="PF18289">
    <property type="entry name" value="HU-CCDC81_euk_2"/>
    <property type="match status" value="1"/>
</dbReference>
<feature type="compositionally biased region" description="Polar residues" evidence="2">
    <location>
        <begin position="201"/>
        <end position="213"/>
    </location>
</feature>
<feature type="coiled-coil region" evidence="1">
    <location>
        <begin position="482"/>
        <end position="515"/>
    </location>
</feature>
<dbReference type="EMBL" id="JAKMXF010000297">
    <property type="protein sequence ID" value="KAI6652841.1"/>
    <property type="molecule type" value="Genomic_DNA"/>
</dbReference>
<keyword evidence="1" id="KW-0175">Coiled coil</keyword>
<evidence type="ECO:0000256" key="1">
    <source>
        <dbReference type="SAM" id="Coils"/>
    </source>
</evidence>
<feature type="domain" description="CCDC81 HU" evidence="3">
    <location>
        <begin position="10"/>
        <end position="86"/>
    </location>
</feature>